<dbReference type="GO" id="GO:0005085">
    <property type="term" value="F:guanyl-nucleotide exchange factor activity"/>
    <property type="evidence" value="ECO:0007669"/>
    <property type="project" value="UniProtKB-KW"/>
</dbReference>
<evidence type="ECO:0000256" key="3">
    <source>
        <dbReference type="ARBA" id="ARBA00022658"/>
    </source>
</evidence>
<evidence type="ECO:0000256" key="4">
    <source>
        <dbReference type="ARBA" id="ARBA00023054"/>
    </source>
</evidence>
<protein>
    <recommendedName>
        <fullName evidence="11">Cytohesin 3</fullName>
    </recommendedName>
</protein>
<dbReference type="SUPFAM" id="SSF48425">
    <property type="entry name" value="Sec7 domain"/>
    <property type="match status" value="1"/>
</dbReference>
<dbReference type="Gene3D" id="2.30.29.30">
    <property type="entry name" value="Pleckstrin-homology domain (PH domain)/Phosphotyrosine-binding domain (PTB)"/>
    <property type="match status" value="1"/>
</dbReference>
<evidence type="ECO:0000256" key="5">
    <source>
        <dbReference type="ARBA" id="ARBA00023121"/>
    </source>
</evidence>
<dbReference type="PANTHER" id="PTHR10663:SF320">
    <property type="entry name" value="CYTOHESIN-3"/>
    <property type="match status" value="1"/>
</dbReference>
<dbReference type="GO" id="GO:0008289">
    <property type="term" value="F:lipid binding"/>
    <property type="evidence" value="ECO:0007669"/>
    <property type="project" value="UniProtKB-KW"/>
</dbReference>
<evidence type="ECO:0000256" key="1">
    <source>
        <dbReference type="ARBA" id="ARBA00004202"/>
    </source>
</evidence>
<keyword evidence="4" id="KW-0175">Coiled coil</keyword>
<evidence type="ECO:0008006" key="11">
    <source>
        <dbReference type="Google" id="ProtNLM"/>
    </source>
</evidence>
<dbReference type="Gene3D" id="1.10.1000.11">
    <property type="entry name" value="Arf Nucleotide-binding Site Opener,domain 2"/>
    <property type="match status" value="1"/>
</dbReference>
<dbReference type="InterPro" id="IPR023394">
    <property type="entry name" value="Sec7_C_sf"/>
</dbReference>
<feature type="domain" description="SEC7" evidence="8">
    <location>
        <begin position="53"/>
        <end position="249"/>
    </location>
</feature>
<keyword evidence="5" id="KW-0446">Lipid-binding</keyword>
<comment type="subcellular location">
    <subcellularLocation>
        <location evidence="1">Cell membrane</location>
        <topology evidence="1">Peripheral membrane protein</topology>
    </subcellularLocation>
</comment>
<feature type="domain" description="PH" evidence="7">
    <location>
        <begin position="267"/>
        <end position="383"/>
    </location>
</feature>
<evidence type="ECO:0000259" key="8">
    <source>
        <dbReference type="PROSITE" id="PS50190"/>
    </source>
</evidence>
<dbReference type="CDD" id="cd00171">
    <property type="entry name" value="Sec7"/>
    <property type="match status" value="1"/>
</dbReference>
<dbReference type="SMART" id="SM00222">
    <property type="entry name" value="Sec7"/>
    <property type="match status" value="1"/>
</dbReference>
<sequence>HAPESNGEGRMTQFHDLSLEERDELSNIRRRKRELLDDIEGYILHKCLFLSVCPSKTSQRNKQVAMGRKKFNMDPKKGIQFMLENDLLQNTPEDIAQFLYKGEGLNKTVIGDYLGERDDFNIKVLQAFVELHEFADLNLVQALRQFLWSFRLPGEAQKIDRMMEAFASRYCQCNAGVFQSTDTCYVLSFAIIMLNTSLHNPNVRDKPPVERFISMNRGINEGGGPARGASQGEDLPVLPPNLYDSIKNEPFKIPEDDGNDLTHTFFNPDREGWLLKLGGRVKTWKRRWFILTDNCLYYFEYTTDKEPRGIIPLENLSIREVEEPRKPNCFELYNPNHKGQVIKACKTEADGRVVEGNHVVYRISAPTPEEKEEWIKSIKASISRDPFYDMLATRKRRIANKK</sequence>
<dbReference type="CDD" id="cd01252">
    <property type="entry name" value="PH_GRP1-like"/>
    <property type="match status" value="1"/>
</dbReference>
<evidence type="ECO:0000256" key="6">
    <source>
        <dbReference type="ARBA" id="ARBA00023136"/>
    </source>
</evidence>
<dbReference type="PROSITE" id="PS50190">
    <property type="entry name" value="SEC7"/>
    <property type="match status" value="1"/>
</dbReference>
<dbReference type="PROSITE" id="PS50003">
    <property type="entry name" value="PH_DOMAIN"/>
    <property type="match status" value="1"/>
</dbReference>
<name>A0A8C7Z9G0_9TELE</name>
<dbReference type="Proteomes" id="UP000694383">
    <property type="component" value="Unplaced"/>
</dbReference>
<reference evidence="9" key="2">
    <citation type="submission" date="2025-09" db="UniProtKB">
        <authorList>
            <consortium name="Ensembl"/>
        </authorList>
    </citation>
    <scope>IDENTIFICATION</scope>
</reference>
<accession>A0A8C7Z9G0</accession>
<dbReference type="Ensembl" id="ENSOSIT00000042400.1">
    <property type="protein sequence ID" value="ENSOSIP00000040242.1"/>
    <property type="gene ID" value="ENSOSIG00000019466.1"/>
</dbReference>
<dbReference type="GeneTree" id="ENSGT00940000155825"/>
<dbReference type="InterPro" id="IPR035999">
    <property type="entry name" value="Sec7_dom_sf"/>
</dbReference>
<organism evidence="9 10">
    <name type="scientific">Oryzias sinensis</name>
    <name type="common">Chinese medaka</name>
    <dbReference type="NCBI Taxonomy" id="183150"/>
    <lineage>
        <taxon>Eukaryota</taxon>
        <taxon>Metazoa</taxon>
        <taxon>Chordata</taxon>
        <taxon>Craniata</taxon>
        <taxon>Vertebrata</taxon>
        <taxon>Euteleostomi</taxon>
        <taxon>Actinopterygii</taxon>
        <taxon>Neopterygii</taxon>
        <taxon>Teleostei</taxon>
        <taxon>Neoteleostei</taxon>
        <taxon>Acanthomorphata</taxon>
        <taxon>Ovalentaria</taxon>
        <taxon>Atherinomorphae</taxon>
        <taxon>Beloniformes</taxon>
        <taxon>Adrianichthyidae</taxon>
        <taxon>Oryziinae</taxon>
        <taxon>Oryzias</taxon>
    </lineage>
</organism>
<dbReference type="PANTHER" id="PTHR10663">
    <property type="entry name" value="GUANYL-NUCLEOTIDE EXCHANGE FACTOR"/>
    <property type="match status" value="1"/>
</dbReference>
<keyword evidence="6" id="KW-0472">Membrane</keyword>
<evidence type="ECO:0000313" key="10">
    <source>
        <dbReference type="Proteomes" id="UP000694383"/>
    </source>
</evidence>
<dbReference type="InterPro" id="IPR001849">
    <property type="entry name" value="PH_domain"/>
</dbReference>
<reference evidence="9" key="1">
    <citation type="submission" date="2025-08" db="UniProtKB">
        <authorList>
            <consortium name="Ensembl"/>
        </authorList>
    </citation>
    <scope>IDENTIFICATION</scope>
</reference>
<dbReference type="InterPro" id="IPR000904">
    <property type="entry name" value="Sec7_dom"/>
</dbReference>
<dbReference type="FunFam" id="2.30.29.30:FF:000009">
    <property type="entry name" value="Cytohesin 1"/>
    <property type="match status" value="1"/>
</dbReference>
<dbReference type="InterPro" id="IPR011993">
    <property type="entry name" value="PH-like_dom_sf"/>
</dbReference>
<dbReference type="SMART" id="SM00233">
    <property type="entry name" value="PH"/>
    <property type="match status" value="1"/>
</dbReference>
<dbReference type="Gene3D" id="1.10.220.20">
    <property type="match status" value="1"/>
</dbReference>
<evidence type="ECO:0000256" key="2">
    <source>
        <dbReference type="ARBA" id="ARBA00022475"/>
    </source>
</evidence>
<keyword evidence="3" id="KW-0344">Guanine-nucleotide releasing factor</keyword>
<keyword evidence="10" id="KW-1185">Reference proteome</keyword>
<dbReference type="AlphaFoldDB" id="A0A8C7Z9G0"/>
<dbReference type="SUPFAM" id="SSF50729">
    <property type="entry name" value="PH domain-like"/>
    <property type="match status" value="1"/>
</dbReference>
<keyword evidence="2" id="KW-1003">Cell membrane</keyword>
<dbReference type="GO" id="GO:0005886">
    <property type="term" value="C:plasma membrane"/>
    <property type="evidence" value="ECO:0007669"/>
    <property type="project" value="UniProtKB-SubCell"/>
</dbReference>
<dbReference type="FunFam" id="1.10.1000.11:FF:000002">
    <property type="entry name" value="Cytohesin 1"/>
    <property type="match status" value="1"/>
</dbReference>
<evidence type="ECO:0000259" key="7">
    <source>
        <dbReference type="PROSITE" id="PS50003"/>
    </source>
</evidence>
<dbReference type="FunFam" id="1.10.220.20:FF:000003">
    <property type="entry name" value="Cytohesin 1"/>
    <property type="match status" value="1"/>
</dbReference>
<dbReference type="GO" id="GO:0032012">
    <property type="term" value="P:regulation of ARF protein signal transduction"/>
    <property type="evidence" value="ECO:0007669"/>
    <property type="project" value="InterPro"/>
</dbReference>
<proteinExistence type="predicted"/>
<evidence type="ECO:0000313" key="9">
    <source>
        <dbReference type="Ensembl" id="ENSOSIP00000040242.1"/>
    </source>
</evidence>
<dbReference type="Pfam" id="PF01369">
    <property type="entry name" value="Sec7"/>
    <property type="match status" value="1"/>
</dbReference>
<dbReference type="Pfam" id="PF00169">
    <property type="entry name" value="PH"/>
    <property type="match status" value="1"/>
</dbReference>